<keyword evidence="6" id="KW-1185">Reference proteome</keyword>
<dbReference type="InterPro" id="IPR050426">
    <property type="entry name" value="Glycosyltransferase_28"/>
</dbReference>
<comment type="pathway">
    <text evidence="1">Antibiotic biosynthesis; vancomycin biosynthesis.</text>
</comment>
<dbReference type="CDD" id="cd03784">
    <property type="entry name" value="GT1_Gtf-like"/>
    <property type="match status" value="1"/>
</dbReference>
<dbReference type="GO" id="GO:0005975">
    <property type="term" value="P:carbohydrate metabolic process"/>
    <property type="evidence" value="ECO:0007669"/>
    <property type="project" value="InterPro"/>
</dbReference>
<dbReference type="Proteomes" id="UP000186040">
    <property type="component" value="Unassembled WGS sequence"/>
</dbReference>
<gene>
    <name evidence="5" type="ORF">BJP25_21440</name>
</gene>
<dbReference type="InterPro" id="IPR004276">
    <property type="entry name" value="GlycoTrans_28_N"/>
</dbReference>
<dbReference type="EMBL" id="MKQR01000016">
    <property type="protein sequence ID" value="OLR92615.1"/>
    <property type="molecule type" value="Genomic_DNA"/>
</dbReference>
<comment type="caution">
    <text evidence="5">The sequence shown here is derived from an EMBL/GenBank/DDBJ whole genome shotgun (WGS) entry which is preliminary data.</text>
</comment>
<dbReference type="PANTHER" id="PTHR48050:SF13">
    <property type="entry name" value="STEROL 3-BETA-GLUCOSYLTRANSFERASE UGT80A2"/>
    <property type="match status" value="1"/>
</dbReference>
<dbReference type="InterPro" id="IPR002213">
    <property type="entry name" value="UDP_glucos_trans"/>
</dbReference>
<evidence type="ECO:0000256" key="2">
    <source>
        <dbReference type="ARBA" id="ARBA00023194"/>
    </source>
</evidence>
<protein>
    <submittedName>
        <fullName evidence="5">Uncharacterized protein</fullName>
    </submittedName>
</protein>
<evidence type="ECO:0000256" key="1">
    <source>
        <dbReference type="ARBA" id="ARBA00004660"/>
    </source>
</evidence>
<evidence type="ECO:0000313" key="5">
    <source>
        <dbReference type="EMBL" id="OLR92615.1"/>
    </source>
</evidence>
<feature type="domain" description="Erythromycin biosynthesis protein CIII-like C-terminal" evidence="4">
    <location>
        <begin position="290"/>
        <end position="387"/>
    </location>
</feature>
<keyword evidence="2" id="KW-0045">Antibiotic biosynthesis</keyword>
<dbReference type="PANTHER" id="PTHR48050">
    <property type="entry name" value="STEROL 3-BETA-GLUCOSYLTRANSFERASE"/>
    <property type="match status" value="1"/>
</dbReference>
<dbReference type="SUPFAM" id="SSF53756">
    <property type="entry name" value="UDP-Glycosyltransferase/glycogen phosphorylase"/>
    <property type="match status" value="1"/>
</dbReference>
<evidence type="ECO:0000259" key="3">
    <source>
        <dbReference type="Pfam" id="PF03033"/>
    </source>
</evidence>
<organism evidence="5 6">
    <name type="scientific">Actinokineospora bangkokensis</name>
    <dbReference type="NCBI Taxonomy" id="1193682"/>
    <lineage>
        <taxon>Bacteria</taxon>
        <taxon>Bacillati</taxon>
        <taxon>Actinomycetota</taxon>
        <taxon>Actinomycetes</taxon>
        <taxon>Pseudonocardiales</taxon>
        <taxon>Pseudonocardiaceae</taxon>
        <taxon>Actinokineospora</taxon>
    </lineage>
</organism>
<sequence>MRICVVAVDTRGGVQPYAALALGLVRAGHEVRLVAPEDFTDWLTGMGLDARPLSGRMDEAARAAAEAGYSGGVVPRGMRARLVEQSLVQARELLGHAEGSDVLLGGVGGSVLGRKVAERLGVPFVHAHVHPVGMVSSELPGVLTPWMPAWTGKAGNLVGSAITEAALTLPFGAVSRAVRTRVLGLPRRRPRARVDAPSLYGFSRHLVSAPARWDVTGHWFLPEDPGWAPPDGLQRFLAGGGPAVCVGFGSMVGADPAATARLVTAAVRQVGVRAVLLTGWGGLRDIAGGDDVLVVDQVPHSWLFPRVATVVHHGGAGTTAAAARAGVPAVVVPHGVDQPFWGGRVAALGVGPSPLPRSTLSVGSLAAALRTTLEDEGMRARAAVLGERISGEDGVTRAVEVLDRGVAGATRHR</sequence>
<name>A0A1Q9LKT9_9PSEU</name>
<dbReference type="GO" id="GO:0008194">
    <property type="term" value="F:UDP-glycosyltransferase activity"/>
    <property type="evidence" value="ECO:0007669"/>
    <property type="project" value="InterPro"/>
</dbReference>
<dbReference type="Gene3D" id="3.40.50.2000">
    <property type="entry name" value="Glycogen Phosphorylase B"/>
    <property type="match status" value="2"/>
</dbReference>
<dbReference type="STRING" id="1193682.BJP25_21440"/>
<proteinExistence type="predicted"/>
<reference evidence="5 6" key="1">
    <citation type="submission" date="2016-10" db="EMBL/GenBank/DDBJ databases">
        <title>The Draft Genome Sequence of Actinokineospora bangkokensis 44EHWT reveals the biosynthetic pathway of antifungal compounds Thailandins with unusual extender unit butylmalonyl-CoA.</title>
        <authorList>
            <person name="Greule A."/>
            <person name="Intra B."/>
            <person name="Flemming S."/>
            <person name="Rommel M.G."/>
            <person name="Panbangred W."/>
            <person name="Bechthold A."/>
        </authorList>
    </citation>
    <scope>NUCLEOTIDE SEQUENCE [LARGE SCALE GENOMIC DNA]</scope>
    <source>
        <strain evidence="5 6">44EHW</strain>
    </source>
</reference>
<dbReference type="FunFam" id="3.40.50.2000:FF:000009">
    <property type="entry name" value="Sterol 3-beta-glucosyltransferase UGT80A2"/>
    <property type="match status" value="1"/>
</dbReference>
<dbReference type="AlphaFoldDB" id="A0A1Q9LKT9"/>
<evidence type="ECO:0000259" key="4">
    <source>
        <dbReference type="Pfam" id="PF06722"/>
    </source>
</evidence>
<feature type="domain" description="Glycosyltransferase family 28 N-terminal" evidence="3">
    <location>
        <begin position="4"/>
        <end position="94"/>
    </location>
</feature>
<dbReference type="InterPro" id="IPR010610">
    <property type="entry name" value="EryCIII-like_C"/>
</dbReference>
<dbReference type="GO" id="GO:0033072">
    <property type="term" value="P:vancomycin biosynthetic process"/>
    <property type="evidence" value="ECO:0007669"/>
    <property type="project" value="UniProtKB-UniPathway"/>
</dbReference>
<dbReference type="Pfam" id="PF06722">
    <property type="entry name" value="EryCIII-like_C"/>
    <property type="match status" value="1"/>
</dbReference>
<evidence type="ECO:0000313" key="6">
    <source>
        <dbReference type="Proteomes" id="UP000186040"/>
    </source>
</evidence>
<accession>A0A1Q9LKT9</accession>
<dbReference type="GO" id="GO:0016758">
    <property type="term" value="F:hexosyltransferase activity"/>
    <property type="evidence" value="ECO:0007669"/>
    <property type="project" value="InterPro"/>
</dbReference>
<dbReference type="UniPathway" id="UPA00162"/>
<dbReference type="Pfam" id="PF03033">
    <property type="entry name" value="Glyco_transf_28"/>
    <property type="match status" value="1"/>
</dbReference>